<gene>
    <name evidence="1" type="ORF">LTRI10_LOCUS11774</name>
</gene>
<accession>A0AAV2D7P0</accession>
<evidence type="ECO:0000313" key="2">
    <source>
        <dbReference type="Proteomes" id="UP001497516"/>
    </source>
</evidence>
<name>A0AAV2D7P0_9ROSI</name>
<evidence type="ECO:0000313" key="1">
    <source>
        <dbReference type="EMBL" id="CAL1368861.1"/>
    </source>
</evidence>
<dbReference type="EMBL" id="OZ034815">
    <property type="protein sequence ID" value="CAL1368861.1"/>
    <property type="molecule type" value="Genomic_DNA"/>
</dbReference>
<proteinExistence type="predicted"/>
<protein>
    <submittedName>
        <fullName evidence="1">Uncharacterized protein</fullName>
    </submittedName>
</protein>
<sequence length="142" mass="15437">MQQASTSSLFWTSFLNLQICADSESGLLETPLTSNPVETPLASNLFWTSLVTTRQVWWLFDFPSEQPSLLPASPGADFGAARSLLKHTALVVGRVVRRFALLCFALLPLESASRLVQAAAFNQAPGGVEQNNQARPLLGEFS</sequence>
<dbReference type="AlphaFoldDB" id="A0AAV2D7P0"/>
<dbReference type="Proteomes" id="UP001497516">
    <property type="component" value="Chromosome 2"/>
</dbReference>
<keyword evidence="2" id="KW-1185">Reference proteome</keyword>
<reference evidence="1 2" key="1">
    <citation type="submission" date="2024-04" db="EMBL/GenBank/DDBJ databases">
        <authorList>
            <person name="Fracassetti M."/>
        </authorList>
    </citation>
    <scope>NUCLEOTIDE SEQUENCE [LARGE SCALE GENOMIC DNA]</scope>
</reference>
<organism evidence="1 2">
    <name type="scientific">Linum trigynum</name>
    <dbReference type="NCBI Taxonomy" id="586398"/>
    <lineage>
        <taxon>Eukaryota</taxon>
        <taxon>Viridiplantae</taxon>
        <taxon>Streptophyta</taxon>
        <taxon>Embryophyta</taxon>
        <taxon>Tracheophyta</taxon>
        <taxon>Spermatophyta</taxon>
        <taxon>Magnoliopsida</taxon>
        <taxon>eudicotyledons</taxon>
        <taxon>Gunneridae</taxon>
        <taxon>Pentapetalae</taxon>
        <taxon>rosids</taxon>
        <taxon>fabids</taxon>
        <taxon>Malpighiales</taxon>
        <taxon>Linaceae</taxon>
        <taxon>Linum</taxon>
    </lineage>
</organism>